<evidence type="ECO:0000256" key="7">
    <source>
        <dbReference type="ARBA" id="ARBA00023163"/>
    </source>
</evidence>
<evidence type="ECO:0000256" key="9">
    <source>
        <dbReference type="ARBA" id="ARBA00033070"/>
    </source>
</evidence>
<dbReference type="Pfam" id="PF01193">
    <property type="entry name" value="RNA_pol_L"/>
    <property type="match status" value="1"/>
</dbReference>
<dbReference type="AlphaFoldDB" id="A0A2T5G4V4"/>
<dbReference type="InterPro" id="IPR011263">
    <property type="entry name" value="DNA-dir_RNA_pol_RpoA/D/Rpb3"/>
</dbReference>
<organism evidence="13 14">
    <name type="scientific">Brockia lithotrophica</name>
    <dbReference type="NCBI Taxonomy" id="933949"/>
    <lineage>
        <taxon>Bacteria</taxon>
        <taxon>Bacillati</taxon>
        <taxon>Bacillota</taxon>
        <taxon>Bacilli</taxon>
        <taxon>Bacillales</taxon>
        <taxon>Bacillales Family X. Incertae Sedis</taxon>
        <taxon>Brockia</taxon>
    </lineage>
</organism>
<dbReference type="GO" id="GO:0003677">
    <property type="term" value="F:DNA binding"/>
    <property type="evidence" value="ECO:0007669"/>
    <property type="project" value="UniProtKB-UniRule"/>
</dbReference>
<gene>
    <name evidence="11" type="primary">rpoA</name>
    <name evidence="13" type="ORF">BLITH_0048</name>
</gene>
<evidence type="ECO:0000256" key="2">
    <source>
        <dbReference type="ARBA" id="ARBA00012418"/>
    </source>
</evidence>
<dbReference type="Proteomes" id="UP000244016">
    <property type="component" value="Unassembled WGS sequence"/>
</dbReference>
<feature type="region of interest" description="Alpha C-terminal domain (alpha-CTD)" evidence="11">
    <location>
        <begin position="245"/>
        <end position="314"/>
    </location>
</feature>
<dbReference type="SMART" id="SM00662">
    <property type="entry name" value="RPOLD"/>
    <property type="match status" value="1"/>
</dbReference>
<dbReference type="Gene3D" id="1.10.150.20">
    <property type="entry name" value="5' to 3' exonuclease, C-terminal subdomain"/>
    <property type="match status" value="1"/>
</dbReference>
<dbReference type="CDD" id="cd06928">
    <property type="entry name" value="RNAP_alpha_NTD"/>
    <property type="match status" value="1"/>
</dbReference>
<dbReference type="Pfam" id="PF01000">
    <property type="entry name" value="RNA_pol_A_bac"/>
    <property type="match status" value="1"/>
</dbReference>
<keyword evidence="5 11" id="KW-0808">Transferase</keyword>
<evidence type="ECO:0000256" key="5">
    <source>
        <dbReference type="ARBA" id="ARBA00022679"/>
    </source>
</evidence>
<evidence type="ECO:0000256" key="1">
    <source>
        <dbReference type="ARBA" id="ARBA00007123"/>
    </source>
</evidence>
<dbReference type="SUPFAM" id="SSF47789">
    <property type="entry name" value="C-terminal domain of RNA polymerase alpha subunit"/>
    <property type="match status" value="1"/>
</dbReference>
<comment type="function">
    <text evidence="11">DNA-dependent RNA polymerase catalyzes the transcription of DNA into RNA using the four ribonucleoside triphosphates as substrates.</text>
</comment>
<dbReference type="EMBL" id="PEBW01000006">
    <property type="protein sequence ID" value="PTQ51222.1"/>
    <property type="molecule type" value="Genomic_DNA"/>
</dbReference>
<evidence type="ECO:0000313" key="13">
    <source>
        <dbReference type="EMBL" id="PTQ51222.1"/>
    </source>
</evidence>
<dbReference type="FunFam" id="2.170.120.12:FF:000001">
    <property type="entry name" value="DNA-directed RNA polymerase subunit alpha"/>
    <property type="match status" value="1"/>
</dbReference>
<proteinExistence type="inferred from homology"/>
<dbReference type="SUPFAM" id="SSF55257">
    <property type="entry name" value="RBP11-like subunits of RNA polymerase"/>
    <property type="match status" value="1"/>
</dbReference>
<dbReference type="Gene3D" id="3.30.1360.10">
    <property type="entry name" value="RNA polymerase, RBP11-like subunit"/>
    <property type="match status" value="1"/>
</dbReference>
<comment type="subunit">
    <text evidence="11">Homodimer. The RNAP catalytic core consists of 2 alpha, 1 beta, 1 beta' and 1 omega subunit. When a sigma factor is associated with the core the holoenzyme is formed, which can initiate transcription.</text>
</comment>
<evidence type="ECO:0000256" key="4">
    <source>
        <dbReference type="ARBA" id="ARBA00022478"/>
    </source>
</evidence>
<dbReference type="NCBIfam" id="NF003513">
    <property type="entry name" value="PRK05182.1-2"/>
    <property type="match status" value="1"/>
</dbReference>
<dbReference type="SUPFAM" id="SSF56553">
    <property type="entry name" value="Insert subdomain of RNA polymerase alpha subunit"/>
    <property type="match status" value="1"/>
</dbReference>
<comment type="caution">
    <text evidence="13">The sequence shown here is derived from an EMBL/GenBank/DDBJ whole genome shotgun (WGS) entry which is preliminary data.</text>
</comment>
<evidence type="ECO:0000256" key="3">
    <source>
        <dbReference type="ARBA" id="ARBA00015972"/>
    </source>
</evidence>
<dbReference type="HAMAP" id="MF_00059">
    <property type="entry name" value="RNApol_bact_RpoA"/>
    <property type="match status" value="1"/>
</dbReference>
<dbReference type="GO" id="GO:0046983">
    <property type="term" value="F:protein dimerization activity"/>
    <property type="evidence" value="ECO:0007669"/>
    <property type="project" value="InterPro"/>
</dbReference>
<dbReference type="NCBIfam" id="TIGR02027">
    <property type="entry name" value="rpoA"/>
    <property type="match status" value="1"/>
</dbReference>
<dbReference type="EC" id="2.7.7.6" evidence="2 11"/>
<dbReference type="GO" id="GO:0005737">
    <property type="term" value="C:cytoplasm"/>
    <property type="evidence" value="ECO:0007669"/>
    <property type="project" value="UniProtKB-ARBA"/>
</dbReference>
<name>A0A2T5G4V4_9BACL</name>
<comment type="similarity">
    <text evidence="1 11">Belongs to the RNA polymerase alpha chain family.</text>
</comment>
<evidence type="ECO:0000256" key="10">
    <source>
        <dbReference type="ARBA" id="ARBA00048552"/>
    </source>
</evidence>
<dbReference type="InterPro" id="IPR011773">
    <property type="entry name" value="DNA-dir_RpoA"/>
</dbReference>
<comment type="catalytic activity">
    <reaction evidence="10 11">
        <text>RNA(n) + a ribonucleoside 5'-triphosphate = RNA(n+1) + diphosphate</text>
        <dbReference type="Rhea" id="RHEA:21248"/>
        <dbReference type="Rhea" id="RHEA-COMP:14527"/>
        <dbReference type="Rhea" id="RHEA-COMP:17342"/>
        <dbReference type="ChEBI" id="CHEBI:33019"/>
        <dbReference type="ChEBI" id="CHEBI:61557"/>
        <dbReference type="ChEBI" id="CHEBI:140395"/>
        <dbReference type="EC" id="2.7.7.6"/>
    </reaction>
</comment>
<dbReference type="Pfam" id="PF03118">
    <property type="entry name" value="RNA_pol_A_CTD"/>
    <property type="match status" value="1"/>
</dbReference>
<dbReference type="InterPro" id="IPR011260">
    <property type="entry name" value="RNAP_asu_C"/>
</dbReference>
<evidence type="ECO:0000313" key="14">
    <source>
        <dbReference type="Proteomes" id="UP000244016"/>
    </source>
</evidence>
<keyword evidence="4 11" id="KW-0240">DNA-directed RNA polymerase</keyword>
<protein>
    <recommendedName>
        <fullName evidence="3 11">DNA-directed RNA polymerase subunit alpha</fullName>
        <shortName evidence="11">RNAP subunit alpha</shortName>
        <ecNumber evidence="2 11">2.7.7.6</ecNumber>
    </recommendedName>
    <alternativeName>
        <fullName evidence="9 11">RNA polymerase subunit alpha</fullName>
    </alternativeName>
    <alternativeName>
        <fullName evidence="8 11">Transcriptase subunit alpha</fullName>
    </alternativeName>
</protein>
<dbReference type="NCBIfam" id="NF003515">
    <property type="entry name" value="PRK05182.2-1"/>
    <property type="match status" value="1"/>
</dbReference>
<dbReference type="GO" id="GO:0006351">
    <property type="term" value="P:DNA-templated transcription"/>
    <property type="evidence" value="ECO:0007669"/>
    <property type="project" value="UniProtKB-UniRule"/>
</dbReference>
<feature type="domain" description="DNA-directed RNA polymerase RpoA/D/Rpb3-type" evidence="12">
    <location>
        <begin position="20"/>
        <end position="227"/>
    </location>
</feature>
<keyword evidence="6 11" id="KW-0548">Nucleotidyltransferase</keyword>
<comment type="domain">
    <text evidence="11">The N-terminal domain is essential for RNAP assembly and basal transcription, whereas the C-terminal domain is involved in interaction with transcriptional regulators and with upstream promoter elements.</text>
</comment>
<dbReference type="InterPro" id="IPR011262">
    <property type="entry name" value="DNA-dir_RNA_pol_insert"/>
</dbReference>
<feature type="region of interest" description="Alpha N-terminal domain (alpha-NTD)" evidence="11">
    <location>
        <begin position="1"/>
        <end position="239"/>
    </location>
</feature>
<accession>A0A2T5G4V4</accession>
<evidence type="ECO:0000256" key="6">
    <source>
        <dbReference type="ARBA" id="ARBA00022695"/>
    </source>
</evidence>
<evidence type="ECO:0000256" key="11">
    <source>
        <dbReference type="HAMAP-Rule" id="MF_00059"/>
    </source>
</evidence>
<dbReference type="InterPro" id="IPR036643">
    <property type="entry name" value="RNApol_insert_sf"/>
</dbReference>
<evidence type="ECO:0000259" key="12">
    <source>
        <dbReference type="SMART" id="SM00662"/>
    </source>
</evidence>
<dbReference type="GO" id="GO:0003899">
    <property type="term" value="F:DNA-directed RNA polymerase activity"/>
    <property type="evidence" value="ECO:0007669"/>
    <property type="project" value="UniProtKB-UniRule"/>
</dbReference>
<dbReference type="NCBIfam" id="NF003519">
    <property type="entry name" value="PRK05182.2-5"/>
    <property type="match status" value="1"/>
</dbReference>
<dbReference type="InterPro" id="IPR036603">
    <property type="entry name" value="RBP11-like"/>
</dbReference>
<dbReference type="GO" id="GO:0000428">
    <property type="term" value="C:DNA-directed RNA polymerase complex"/>
    <property type="evidence" value="ECO:0007669"/>
    <property type="project" value="UniProtKB-KW"/>
</dbReference>
<evidence type="ECO:0000256" key="8">
    <source>
        <dbReference type="ARBA" id="ARBA00032524"/>
    </source>
</evidence>
<dbReference type="Gene3D" id="2.170.120.12">
    <property type="entry name" value="DNA-directed RNA polymerase, insert domain"/>
    <property type="match status" value="1"/>
</dbReference>
<keyword evidence="7 11" id="KW-0804">Transcription</keyword>
<reference evidence="13 14" key="1">
    <citation type="submission" date="2017-08" db="EMBL/GenBank/DDBJ databases">
        <title>Burning lignite coal seam in the remote Altai Mountains harbors a hydrogen-driven thermophilic microbial community.</title>
        <authorList>
            <person name="Kadnikov V.V."/>
            <person name="Mardanov A.V."/>
            <person name="Ivasenko D."/>
            <person name="Beletsky A.V."/>
            <person name="Karnachuk O.V."/>
            <person name="Ravin N.V."/>
        </authorList>
    </citation>
    <scope>NUCLEOTIDE SEQUENCE [LARGE SCALE GENOMIC DNA]</scope>
    <source>
        <strain evidence="13">AL31</strain>
    </source>
</reference>
<sequence length="314" mass="34976">MIEMEKPRVEVAEISPDGSYGKFVVEPLERGFGTTLGNSLRRVLLSSIPGAAITSVYIDGVLHEFSTIEGVLEDVTEIVLNLKRVALRIHSDEEKILEIEAEGEGTVTAGDIRADSDVEVLNPEQHIATLTDGARLYMRMTARRGRGYVGAENNKREDAPIGVIPVDALYSPVVRVNYTVEDTRVGQITNYDRLILEVWTDRTVRPDEAVGYAARILMDHLSLFTVLTGGGDPGSVLVERSADPLDRLYEMPIEDLDLSVRSYNSLKRAGINTVQELISRTEEDMMKIRNLGKKSLEEIRTKLSELGLDFRKED</sequence>